<comment type="subunit">
    <text evidence="3">Interacts with F-actin.</text>
</comment>
<dbReference type="GO" id="GO:0051015">
    <property type="term" value="F:actin filament binding"/>
    <property type="evidence" value="ECO:0007669"/>
    <property type="project" value="UniProtKB-ARBA"/>
</dbReference>
<evidence type="ECO:0000256" key="2">
    <source>
        <dbReference type="ARBA" id="ARBA00004470"/>
    </source>
</evidence>
<keyword evidence="7 13" id="KW-0862">Zinc</keyword>
<evidence type="ECO:0000256" key="4">
    <source>
        <dbReference type="ARBA" id="ARBA00022528"/>
    </source>
</evidence>
<dbReference type="InterPro" id="IPR001781">
    <property type="entry name" value="Znf_LIM"/>
</dbReference>
<dbReference type="GO" id="GO:0005982">
    <property type="term" value="P:starch metabolic process"/>
    <property type="evidence" value="ECO:0007669"/>
    <property type="project" value="TreeGrafter"/>
</dbReference>
<evidence type="ECO:0000313" key="17">
    <source>
        <dbReference type="Proteomes" id="UP000682877"/>
    </source>
</evidence>
<evidence type="ECO:0000259" key="15">
    <source>
        <dbReference type="PROSITE" id="PS50023"/>
    </source>
</evidence>
<dbReference type="Gene3D" id="2.10.110.10">
    <property type="entry name" value="Cysteine Rich Protein"/>
    <property type="match status" value="2"/>
</dbReference>
<keyword evidence="9 13" id="KW-0440">LIM domain</keyword>
<dbReference type="GO" id="GO:0043036">
    <property type="term" value="C:starch grain"/>
    <property type="evidence" value="ECO:0007669"/>
    <property type="project" value="TreeGrafter"/>
</dbReference>
<dbReference type="AlphaFoldDB" id="A0A8S2AH58"/>
<dbReference type="GO" id="GO:0051017">
    <property type="term" value="P:actin filament bundle assembly"/>
    <property type="evidence" value="ECO:0007669"/>
    <property type="project" value="UniProtKB-ARBA"/>
</dbReference>
<evidence type="ECO:0000313" key="16">
    <source>
        <dbReference type="EMBL" id="CAE6076374.1"/>
    </source>
</evidence>
<keyword evidence="11" id="KW-0963">Cytoplasm</keyword>
<keyword evidence="17" id="KW-1185">Reference proteome</keyword>
<evidence type="ECO:0000256" key="11">
    <source>
        <dbReference type="ARBA" id="ARBA00023212"/>
    </source>
</evidence>
<dbReference type="CDD" id="cd09440">
    <property type="entry name" value="LIM1_SF3"/>
    <property type="match status" value="1"/>
</dbReference>
<gene>
    <name evidence="16" type="ORF">AARE701A_LOCUS13503</name>
</gene>
<evidence type="ECO:0000256" key="9">
    <source>
        <dbReference type="ARBA" id="ARBA00023038"/>
    </source>
</evidence>
<dbReference type="GO" id="GO:2000904">
    <property type="term" value="P:regulation of starch metabolic process"/>
    <property type="evidence" value="ECO:0007669"/>
    <property type="project" value="TreeGrafter"/>
</dbReference>
<dbReference type="GO" id="GO:0005856">
    <property type="term" value="C:cytoskeleton"/>
    <property type="evidence" value="ECO:0007669"/>
    <property type="project" value="UniProtKB-SubCell"/>
</dbReference>
<dbReference type="Proteomes" id="UP000682877">
    <property type="component" value="Chromosome 5"/>
</dbReference>
<name>A0A8S2AH58_ARAAE</name>
<dbReference type="SMART" id="SM00132">
    <property type="entry name" value="LIM"/>
    <property type="match status" value="2"/>
</dbReference>
<keyword evidence="5" id="KW-0934">Plastid</keyword>
<evidence type="ECO:0000256" key="10">
    <source>
        <dbReference type="ARBA" id="ARBA00023203"/>
    </source>
</evidence>
<dbReference type="PROSITE" id="PS00478">
    <property type="entry name" value="LIM_DOMAIN_1"/>
    <property type="match status" value="1"/>
</dbReference>
<dbReference type="PANTHER" id="PTHR34113:SF2">
    <property type="entry name" value="PROTEIN LIKE EARLY STARVATION, CHLOROPLASTIC"/>
    <property type="match status" value="1"/>
</dbReference>
<dbReference type="SUPFAM" id="SSF57716">
    <property type="entry name" value="Glucocorticoid receptor-like (DNA-binding domain)"/>
    <property type="match status" value="4"/>
</dbReference>
<comment type="similarity">
    <text evidence="12">Belongs to the ESV1 family.</text>
</comment>
<dbReference type="GO" id="GO:2001070">
    <property type="term" value="F:starch binding"/>
    <property type="evidence" value="ECO:0007669"/>
    <property type="project" value="TreeGrafter"/>
</dbReference>
<dbReference type="Pfam" id="PF00412">
    <property type="entry name" value="LIM"/>
    <property type="match status" value="2"/>
</dbReference>
<dbReference type="GO" id="GO:0046872">
    <property type="term" value="F:metal ion binding"/>
    <property type="evidence" value="ECO:0007669"/>
    <property type="project" value="UniProtKB-KW"/>
</dbReference>
<sequence>MASRLGVSIGAALGSSHWDDGRRRRRDFSTTSVNFTAPVTSRRSLRGNRSGVRILRVSNEGRESYLDMWKNAVDREKKEKAFEKIAENVVAVDGEKEKGGDLEKKSDEFQKILEVSVEERDRIQRMQVVDRAAAAISAARAILASNNSGDGKEGFPNEDNTEISEVTETPKNAKLGMWSRTVYVPRSETSGTETPGPDFWSWTPPQGSEISSDMNVDLQAVEKPAEFPTLPNPVLDKDKSADSLSIPYESMLSSERHSFTIPPFESLIEVRKEAETKPSSETSSTELDLDLISSANAEEAARVLDSLDESSTHGVSEDGLKWWKQTGIEKRPDGVVCRWTMIRGVTADGVVEWQDKYWEASDDFGFKELGSEKSGRDATGNVWREFWRESMSQENGVVHMEKTADKWGKSGQGDEWQEKWWEHYDATGKSEKWAHKWCSIDRNTPLDAGHAHVWHERWGEKYDGQGGSTKYTDKWAERWVGDGWDKWGDKWDENFNPSAQGVKQGETWWEGKHGDRWNRSWGEGHNGSGWVHKYGKSSSGEHWDTHVPQETWYERFPHFGFFHCFDNSVQLRADLHFRYLTIDILSFEDQILRGVSSRRGNRSVLCDKLSQEEEEGEKSEGKALRMSFTGTQQKCKACEKTVYAVELLSADGVGYHKSCFKCTHCKSRLQLSSYSSMEGVLYCKPHFEQLFKESGSFNKNFQSPAKPADKSTPELTRTPSRVAGRFSGTQEKCATCSKTVYPIEKVTVESQTYHKSCFKCSHGGCPISPSNYAALEGILYCKHHFAQLFKEKGSYNHLIKSASIKRSAAAAVAAGVPAASVPES</sequence>
<evidence type="ECO:0000256" key="8">
    <source>
        <dbReference type="ARBA" id="ARBA00022946"/>
    </source>
</evidence>
<evidence type="ECO:0000256" key="5">
    <source>
        <dbReference type="ARBA" id="ARBA00022640"/>
    </source>
</evidence>
<keyword evidence="6 13" id="KW-0479">Metal-binding</keyword>
<comment type="subcellular location">
    <subcellularLocation>
        <location evidence="1">Cytoplasm</location>
        <location evidence="1">Cytoskeleton</location>
    </subcellularLocation>
    <subcellularLocation>
        <location evidence="2">Plastid</location>
        <location evidence="2">Chloroplast stroma</location>
    </subcellularLocation>
</comment>
<dbReference type="PANTHER" id="PTHR34113">
    <property type="entry name" value="INACTIVE PURPLE ACID PHOSPHATASE-LIKE PROTEIN"/>
    <property type="match status" value="1"/>
</dbReference>
<keyword evidence="11" id="KW-0206">Cytoskeleton</keyword>
<keyword evidence="4" id="KW-0150">Chloroplast</keyword>
<feature type="region of interest" description="Disordered" evidence="14">
    <location>
        <begin position="146"/>
        <end position="168"/>
    </location>
</feature>
<evidence type="ECO:0000256" key="6">
    <source>
        <dbReference type="ARBA" id="ARBA00022723"/>
    </source>
</evidence>
<evidence type="ECO:0000256" key="13">
    <source>
        <dbReference type="PROSITE-ProRule" id="PRU00125"/>
    </source>
</evidence>
<evidence type="ECO:0000256" key="12">
    <source>
        <dbReference type="ARBA" id="ARBA00038237"/>
    </source>
</evidence>
<evidence type="ECO:0000256" key="14">
    <source>
        <dbReference type="SAM" id="MobiDB-lite"/>
    </source>
</evidence>
<proteinExistence type="inferred from homology"/>
<dbReference type="InterPro" id="IPR052495">
    <property type="entry name" value="Alpha-glucan_binding_chloro"/>
</dbReference>
<evidence type="ECO:0000256" key="3">
    <source>
        <dbReference type="ARBA" id="ARBA00011385"/>
    </source>
</evidence>
<feature type="domain" description="LIM zinc-binding" evidence="15">
    <location>
        <begin position="731"/>
        <end position="791"/>
    </location>
</feature>
<evidence type="ECO:0000256" key="1">
    <source>
        <dbReference type="ARBA" id="ARBA00004245"/>
    </source>
</evidence>
<dbReference type="EMBL" id="LR999455">
    <property type="protein sequence ID" value="CAE6076374.1"/>
    <property type="molecule type" value="Genomic_DNA"/>
</dbReference>
<feature type="domain" description="LIM zinc-binding" evidence="15">
    <location>
        <begin position="633"/>
        <end position="693"/>
    </location>
</feature>
<dbReference type="CDD" id="cd09441">
    <property type="entry name" value="LIM2_SF3"/>
    <property type="match status" value="1"/>
</dbReference>
<dbReference type="FunFam" id="2.10.110.10:FF:000002">
    <property type="entry name" value="LIM domain and actin-binding 1"/>
    <property type="match status" value="2"/>
</dbReference>
<keyword evidence="8" id="KW-0809">Transit peptide</keyword>
<evidence type="ECO:0000256" key="7">
    <source>
        <dbReference type="ARBA" id="ARBA00022833"/>
    </source>
</evidence>
<accession>A0A8S2AH58</accession>
<dbReference type="GO" id="GO:0009570">
    <property type="term" value="C:chloroplast stroma"/>
    <property type="evidence" value="ECO:0007669"/>
    <property type="project" value="UniProtKB-SubCell"/>
</dbReference>
<dbReference type="PROSITE" id="PS50023">
    <property type="entry name" value="LIM_DOMAIN_2"/>
    <property type="match status" value="2"/>
</dbReference>
<organism evidence="16 17">
    <name type="scientific">Arabidopsis arenosa</name>
    <name type="common">Sand rock-cress</name>
    <name type="synonym">Cardaminopsis arenosa</name>
    <dbReference type="NCBI Taxonomy" id="38785"/>
    <lineage>
        <taxon>Eukaryota</taxon>
        <taxon>Viridiplantae</taxon>
        <taxon>Streptophyta</taxon>
        <taxon>Embryophyta</taxon>
        <taxon>Tracheophyta</taxon>
        <taxon>Spermatophyta</taxon>
        <taxon>Magnoliopsida</taxon>
        <taxon>eudicotyledons</taxon>
        <taxon>Gunneridae</taxon>
        <taxon>Pentapetalae</taxon>
        <taxon>rosids</taxon>
        <taxon>malvids</taxon>
        <taxon>Brassicales</taxon>
        <taxon>Brassicaceae</taxon>
        <taxon>Camelineae</taxon>
        <taxon>Arabidopsis</taxon>
    </lineage>
</organism>
<protein>
    <recommendedName>
        <fullName evidence="15">LIM zinc-binding domain-containing protein</fullName>
    </recommendedName>
</protein>
<reference evidence="16" key="1">
    <citation type="submission" date="2021-01" db="EMBL/GenBank/DDBJ databases">
        <authorList>
            <person name="Bezrukov I."/>
        </authorList>
    </citation>
    <scope>NUCLEOTIDE SEQUENCE</scope>
</reference>
<keyword evidence="10" id="KW-0009">Actin-binding</keyword>